<sequence>MSSEIVGTSMMRTERNGERDGGHGNMCREDSHCHRFYKGPNPMVARYFYAILFLLASLSAWAVRENHITFFEGQRLIGCLGNRDCLAAEVVLIISLTSFLFFSIMFFSTMYTRKVNDRRNSWHSQWWIVKGVLLMGSLIISTLAPSYWIELYGKVSHFGAGVFLFIQLLSVVRFITRLNYKWCHRNFENRYLEVVAVSIIAYSGSMVGIILMSVWYTACWMNIAFIGTTLVLMYLMLLISWKSKVKGFYMEPGLVGAYSVFLCYSAIRSEPETDCYKKEKAGAGADWKIMISFVAELISIAASAFSTGEDYKCIHLRNVAESEDDVPYAYGFFHFVFAMGSMYFGMLFVGWDTHHIMEKWSMDVSWTSMWVHIANEGLAVISFMAILVARIYGIDWIRQLLARIFGTGGQQQQQSETTDGIDDDDTRSPPPLSQNTEELLSSNDEIAGPPPSPVSQLQTTNQVHQQEIPTRNVDIVVDLSSSSGSGSNDPPPDTHHTHAAGGSSNPASACAAAERRRRTYATVGRRVTTASNWIRLARKLTLLILCVHVIFVAFTCLYIYAH</sequence>
<proteinExistence type="inferred from homology"/>
<feature type="region of interest" description="Disordered" evidence="6">
    <location>
        <begin position="408"/>
        <end position="465"/>
    </location>
</feature>
<feature type="compositionally biased region" description="Low complexity" evidence="6">
    <location>
        <begin position="499"/>
        <end position="512"/>
    </location>
</feature>
<dbReference type="AlphaFoldDB" id="A0A8T0P490"/>
<dbReference type="EMBL" id="CM029052">
    <property type="protein sequence ID" value="KAG2555555.1"/>
    <property type="molecule type" value="Genomic_DNA"/>
</dbReference>
<feature type="transmembrane region" description="Helical" evidence="7">
    <location>
        <begin position="369"/>
        <end position="393"/>
    </location>
</feature>
<feature type="region of interest" description="Disordered" evidence="6">
    <location>
        <begin position="1"/>
        <end position="23"/>
    </location>
</feature>
<dbReference type="GO" id="GO:0016020">
    <property type="term" value="C:membrane"/>
    <property type="evidence" value="ECO:0007669"/>
    <property type="project" value="UniProtKB-SubCell"/>
</dbReference>
<feature type="region of interest" description="Disordered" evidence="6">
    <location>
        <begin position="479"/>
        <end position="513"/>
    </location>
</feature>
<evidence type="ECO:0000256" key="4">
    <source>
        <dbReference type="ARBA" id="ARBA00022989"/>
    </source>
</evidence>
<evidence type="ECO:0000313" key="9">
    <source>
        <dbReference type="Proteomes" id="UP000823388"/>
    </source>
</evidence>
<feature type="transmembrane region" description="Helical" evidence="7">
    <location>
        <begin position="195"/>
        <end position="216"/>
    </location>
</feature>
<keyword evidence="9" id="KW-1185">Reference proteome</keyword>
<evidence type="ECO:0000256" key="3">
    <source>
        <dbReference type="ARBA" id="ARBA00022692"/>
    </source>
</evidence>
<comment type="caution">
    <text evidence="8">The sequence shown here is derived from an EMBL/GenBank/DDBJ whole genome shotgun (WGS) entry which is preliminary data.</text>
</comment>
<evidence type="ECO:0000256" key="1">
    <source>
        <dbReference type="ARBA" id="ARBA00004141"/>
    </source>
</evidence>
<feature type="transmembrane region" description="Helical" evidence="7">
    <location>
        <begin position="127"/>
        <end position="149"/>
    </location>
</feature>
<feature type="transmembrane region" description="Helical" evidence="7">
    <location>
        <begin position="248"/>
        <end position="267"/>
    </location>
</feature>
<comment type="subcellular location">
    <subcellularLocation>
        <location evidence="1">Membrane</location>
        <topology evidence="1">Multi-pass membrane protein</topology>
    </subcellularLocation>
</comment>
<dbReference type="PANTHER" id="PTHR10383">
    <property type="entry name" value="SERINE INCORPORATOR"/>
    <property type="match status" value="1"/>
</dbReference>
<dbReference type="Proteomes" id="UP000823388">
    <property type="component" value="Chromosome 8N"/>
</dbReference>
<evidence type="ECO:0000256" key="6">
    <source>
        <dbReference type="SAM" id="MobiDB-lite"/>
    </source>
</evidence>
<name>A0A8T0P490_PANVG</name>
<evidence type="ECO:0000256" key="2">
    <source>
        <dbReference type="ARBA" id="ARBA00006665"/>
    </source>
</evidence>
<organism evidence="8 9">
    <name type="scientific">Panicum virgatum</name>
    <name type="common">Blackwell switchgrass</name>
    <dbReference type="NCBI Taxonomy" id="38727"/>
    <lineage>
        <taxon>Eukaryota</taxon>
        <taxon>Viridiplantae</taxon>
        <taxon>Streptophyta</taxon>
        <taxon>Embryophyta</taxon>
        <taxon>Tracheophyta</taxon>
        <taxon>Spermatophyta</taxon>
        <taxon>Magnoliopsida</taxon>
        <taxon>Liliopsida</taxon>
        <taxon>Poales</taxon>
        <taxon>Poaceae</taxon>
        <taxon>PACMAD clade</taxon>
        <taxon>Panicoideae</taxon>
        <taxon>Panicodae</taxon>
        <taxon>Paniceae</taxon>
        <taxon>Panicinae</taxon>
        <taxon>Panicum</taxon>
        <taxon>Panicum sect. Hiantes</taxon>
    </lineage>
</organism>
<evidence type="ECO:0000313" key="8">
    <source>
        <dbReference type="EMBL" id="KAG2555555.1"/>
    </source>
</evidence>
<feature type="compositionally biased region" description="Polar residues" evidence="6">
    <location>
        <begin position="454"/>
        <end position="465"/>
    </location>
</feature>
<feature type="transmembrane region" description="Helical" evidence="7">
    <location>
        <begin position="44"/>
        <end position="63"/>
    </location>
</feature>
<evidence type="ECO:0000256" key="7">
    <source>
        <dbReference type="SAM" id="Phobius"/>
    </source>
</evidence>
<keyword evidence="5 7" id="KW-0472">Membrane</keyword>
<feature type="compositionally biased region" description="Polar residues" evidence="6">
    <location>
        <begin position="433"/>
        <end position="444"/>
    </location>
</feature>
<dbReference type="Pfam" id="PF03348">
    <property type="entry name" value="Serinc"/>
    <property type="match status" value="2"/>
</dbReference>
<dbReference type="PANTHER" id="PTHR10383:SF44">
    <property type="entry name" value="SERINC-DOMAIN CONTAINING SERINE AND SPHINGOLIPID BIOSYNTHESIS PROTEIN"/>
    <property type="match status" value="1"/>
</dbReference>
<reference evidence="8" key="1">
    <citation type="submission" date="2020-05" db="EMBL/GenBank/DDBJ databases">
        <title>WGS assembly of Panicum virgatum.</title>
        <authorList>
            <person name="Lovell J.T."/>
            <person name="Jenkins J."/>
            <person name="Shu S."/>
            <person name="Juenger T.E."/>
            <person name="Schmutz J."/>
        </authorList>
    </citation>
    <scope>NUCLEOTIDE SEQUENCE</scope>
    <source>
        <strain evidence="8">AP13</strain>
    </source>
</reference>
<protein>
    <submittedName>
        <fullName evidence="8">Uncharacterized protein</fullName>
    </submittedName>
</protein>
<comment type="similarity">
    <text evidence="2">Belongs to the TDE1 family.</text>
</comment>
<feature type="compositionally biased region" description="Basic and acidic residues" evidence="6">
    <location>
        <begin position="12"/>
        <end position="23"/>
    </location>
</feature>
<feature type="transmembrane region" description="Helical" evidence="7">
    <location>
        <begin position="540"/>
        <end position="561"/>
    </location>
</feature>
<dbReference type="InterPro" id="IPR005016">
    <property type="entry name" value="TDE1/TMS"/>
</dbReference>
<feature type="transmembrane region" description="Helical" evidence="7">
    <location>
        <begin position="328"/>
        <end position="349"/>
    </location>
</feature>
<feature type="transmembrane region" description="Helical" evidence="7">
    <location>
        <begin position="155"/>
        <end position="175"/>
    </location>
</feature>
<feature type="transmembrane region" description="Helical" evidence="7">
    <location>
        <begin position="287"/>
        <end position="307"/>
    </location>
</feature>
<keyword evidence="4 7" id="KW-1133">Transmembrane helix</keyword>
<feature type="transmembrane region" description="Helical" evidence="7">
    <location>
        <begin position="86"/>
        <end position="107"/>
    </location>
</feature>
<gene>
    <name evidence="8" type="ORF">PVAP13_8NG003300</name>
</gene>
<accession>A0A8T0P490</accession>
<feature type="transmembrane region" description="Helical" evidence="7">
    <location>
        <begin position="222"/>
        <end position="241"/>
    </location>
</feature>
<keyword evidence="3 7" id="KW-0812">Transmembrane</keyword>
<evidence type="ECO:0000256" key="5">
    <source>
        <dbReference type="ARBA" id="ARBA00023136"/>
    </source>
</evidence>